<evidence type="ECO:0000313" key="1">
    <source>
        <dbReference type="EMBL" id="EEG49735.1"/>
    </source>
</evidence>
<name>C0CKF5_BLAHS</name>
<keyword evidence="2" id="KW-1185">Reference proteome</keyword>
<accession>C0CKF5</accession>
<gene>
    <name evidence="1" type="ORF">RUMHYD_01325</name>
</gene>
<evidence type="ECO:0000313" key="2">
    <source>
        <dbReference type="Proteomes" id="UP000003100"/>
    </source>
</evidence>
<dbReference type="EMBL" id="ACBZ01000066">
    <property type="protein sequence ID" value="EEG49735.1"/>
    <property type="molecule type" value="Genomic_DNA"/>
</dbReference>
<comment type="caution">
    <text evidence="1">The sequence shown here is derived from an EMBL/GenBank/DDBJ whole genome shotgun (WGS) entry which is preliminary data.</text>
</comment>
<dbReference type="PATRIC" id="fig|476272.21.peg.2673"/>
<proteinExistence type="predicted"/>
<organism evidence="1 2">
    <name type="scientific">Blautia hydrogenotrophica (strain DSM 10507 / JCM 14656 / S5a33)</name>
    <name type="common">Ruminococcus hydrogenotrophicus</name>
    <dbReference type="NCBI Taxonomy" id="476272"/>
    <lineage>
        <taxon>Bacteria</taxon>
        <taxon>Bacillati</taxon>
        <taxon>Bacillota</taxon>
        <taxon>Clostridia</taxon>
        <taxon>Lachnospirales</taxon>
        <taxon>Lachnospiraceae</taxon>
        <taxon>Blautia</taxon>
    </lineage>
</organism>
<sequence>MRNWKRYKQQRKIKGANIALCDDKATRTMVLQKIGRLVIELQENP</sequence>
<dbReference type="HOGENOM" id="CLU_3196698_0_0_9"/>
<protein>
    <submittedName>
        <fullName evidence="1">Uncharacterized protein</fullName>
    </submittedName>
</protein>
<reference evidence="1 2" key="1">
    <citation type="submission" date="2009-01" db="EMBL/GenBank/DDBJ databases">
        <authorList>
            <person name="Fulton L."/>
            <person name="Clifton S."/>
            <person name="Fulton B."/>
            <person name="Xu J."/>
            <person name="Minx P."/>
            <person name="Pepin K.H."/>
            <person name="Johnson M."/>
            <person name="Bhonagiri V."/>
            <person name="Nash W.E."/>
            <person name="Mardis E.R."/>
            <person name="Wilson R.K."/>
        </authorList>
    </citation>
    <scope>NUCLEOTIDE SEQUENCE [LARGE SCALE GENOMIC DNA]</scope>
    <source>
        <strain evidence="2">DSM 10507 / JCM 14656 / S5a33</strain>
    </source>
</reference>
<dbReference type="AlphaFoldDB" id="C0CKF5"/>
<reference evidence="1 2" key="2">
    <citation type="submission" date="2009-02" db="EMBL/GenBank/DDBJ databases">
        <title>Draft genome sequence of Blautia hydrogenotrophica DSM 10507 (Ruminococcus hydrogenotrophicus DSM 10507).</title>
        <authorList>
            <person name="Sudarsanam P."/>
            <person name="Ley R."/>
            <person name="Guruge J."/>
            <person name="Turnbaugh P.J."/>
            <person name="Mahowald M."/>
            <person name="Liep D."/>
            <person name="Gordon J."/>
        </authorList>
    </citation>
    <scope>NUCLEOTIDE SEQUENCE [LARGE SCALE GENOMIC DNA]</scope>
    <source>
        <strain evidence="2">DSM 10507 / JCM 14656 / S5a33</strain>
    </source>
</reference>
<dbReference type="Proteomes" id="UP000003100">
    <property type="component" value="Unassembled WGS sequence"/>
</dbReference>